<keyword evidence="10" id="KW-1185">Reference proteome</keyword>
<protein>
    <submittedName>
        <fullName evidence="9">Putative NOG1-nucleolar G-protein required for 60S ribosomal subunit biogenesis</fullName>
    </submittedName>
</protein>
<dbReference type="InterPro" id="IPR041623">
    <property type="entry name" value="NOG1_N"/>
</dbReference>
<name>A0A316UMS5_9BASI</name>
<dbReference type="Proteomes" id="UP000245884">
    <property type="component" value="Unassembled WGS sequence"/>
</dbReference>
<evidence type="ECO:0000256" key="1">
    <source>
        <dbReference type="ARBA" id="ARBA00002889"/>
    </source>
</evidence>
<evidence type="ECO:0000256" key="3">
    <source>
        <dbReference type="ARBA" id="ARBA00022517"/>
    </source>
</evidence>
<dbReference type="GeneID" id="37029634"/>
<dbReference type="SUPFAM" id="SSF52540">
    <property type="entry name" value="P-loop containing nucleoside triphosphate hydrolases"/>
    <property type="match status" value="1"/>
</dbReference>
<evidence type="ECO:0000256" key="5">
    <source>
        <dbReference type="ARBA" id="ARBA00023134"/>
    </source>
</evidence>
<evidence type="ECO:0000256" key="4">
    <source>
        <dbReference type="ARBA" id="ARBA00022741"/>
    </source>
</evidence>
<evidence type="ECO:0000256" key="2">
    <source>
        <dbReference type="ARBA" id="ARBA00004604"/>
    </source>
</evidence>
<dbReference type="InterPro" id="IPR006073">
    <property type="entry name" value="GTP-bd"/>
</dbReference>
<dbReference type="AlphaFoldDB" id="A0A316UMS5"/>
<feature type="compositionally biased region" description="Basic and acidic residues" evidence="7">
    <location>
        <begin position="485"/>
        <end position="495"/>
    </location>
</feature>
<dbReference type="FunFam" id="3.40.50.300:FF:000496">
    <property type="entry name" value="Nucleolar GTP-binding protein 1"/>
    <property type="match status" value="1"/>
</dbReference>
<dbReference type="RefSeq" id="XP_025361178.1">
    <property type="nucleotide sequence ID" value="XM_025507811.1"/>
</dbReference>
<feature type="compositionally biased region" description="Basic residues" evidence="7">
    <location>
        <begin position="511"/>
        <end position="522"/>
    </location>
</feature>
<dbReference type="PANTHER" id="PTHR45759">
    <property type="entry name" value="NUCLEOLAR GTP-BINDING PROTEIN 1"/>
    <property type="match status" value="1"/>
</dbReference>
<feature type="compositionally biased region" description="Basic and acidic residues" evidence="7">
    <location>
        <begin position="662"/>
        <end position="692"/>
    </location>
</feature>
<reference evidence="9 10" key="1">
    <citation type="journal article" date="2018" name="Mol. Biol. Evol.">
        <title>Broad Genomic Sampling Reveals a Smut Pathogenic Ancestry of the Fungal Clade Ustilaginomycotina.</title>
        <authorList>
            <person name="Kijpornyongpan T."/>
            <person name="Mondo S.J."/>
            <person name="Barry K."/>
            <person name="Sandor L."/>
            <person name="Lee J."/>
            <person name="Lipzen A."/>
            <person name="Pangilinan J."/>
            <person name="LaButti K."/>
            <person name="Hainaut M."/>
            <person name="Henrissat B."/>
            <person name="Grigoriev I.V."/>
            <person name="Spatafora J.W."/>
            <person name="Aime M.C."/>
        </authorList>
    </citation>
    <scope>NUCLEOTIDE SEQUENCE [LARGE SCALE GENOMIC DNA]</scope>
    <source>
        <strain evidence="9 10">MCA 5214</strain>
    </source>
</reference>
<feature type="compositionally biased region" description="Acidic residues" evidence="7">
    <location>
        <begin position="468"/>
        <end position="484"/>
    </location>
</feature>
<dbReference type="OrthoDB" id="415015at2759"/>
<sequence>MSVLKPSIAPVPSAADFLDIVLSKTQRKTPTVIHPGYKITRIRAFYMRKVMFTKDTINEKLDAMIQEFPILDDVHPFTSSLMNVLYDKNHYKLALGQINTARHLVEQVAKDYVRLIKFGDSLYRCKQLKRSAMGRMATIIRRQKDPLAYLEQVRQHISRLPSIDPSTRTLLICGYPNVGKSSFINKVTRADVDVQPYAFTTKSLFVGHMDYKYLRWQVVDTPGILDHPLEEMNTIEMQSITALAHLRAAILYFMDLSEQCGYTVEAQVQLFNSIKPLFANKPTILALNKSDAMRLSDLDDSRAALVRSIVDDPSSNVILCEMSTYSEEGVIEARDKACDALLEMRVEQKTRGPKGNAILSRLHVAQPQKRDDVERKPFVPAGHADRKKYDRNDPERRHTERDIQEAHGGAGVHSIDFKKNYILDDDSWKYDVMPEIQGGKNIADFVDPDILERLDALEREEEKLEADGFYDDLEGPEEPEDEEDREIREAAEAIRARQLRAKALSQDKNKQKNLSRLPRKMQTRTMSEMSEKLKAIGIDPSSIEARAQLLAKAKGMPSATGKRGRGGDEDEEMDDDEEDEEAQWEDEDGSMEVDDPDASTSSRHKKLKSSSGTPITRAIIARNAASGLGSTTKSGGHPSARAGPVRRPTRNRQTEGLPTQEVQDKVRSLNDLSLRDRNRNAKAGESDRAIKEKKPKWLLAGKRKQGTTRSR</sequence>
<keyword evidence="5" id="KW-0342">GTP-binding</keyword>
<dbReference type="CDD" id="cd01897">
    <property type="entry name" value="NOG"/>
    <property type="match status" value="1"/>
</dbReference>
<dbReference type="EMBL" id="KZ819671">
    <property type="protein sequence ID" value="PWN26566.1"/>
    <property type="molecule type" value="Genomic_DNA"/>
</dbReference>
<dbReference type="PROSITE" id="PS51710">
    <property type="entry name" value="G_OBG"/>
    <property type="match status" value="1"/>
</dbReference>
<dbReference type="STRING" id="1569628.A0A316UMS5"/>
<dbReference type="GO" id="GO:0005525">
    <property type="term" value="F:GTP binding"/>
    <property type="evidence" value="ECO:0007669"/>
    <property type="project" value="UniProtKB-KW"/>
</dbReference>
<gene>
    <name evidence="9" type="ORF">BDZ90DRAFT_253976</name>
</gene>
<dbReference type="InterPro" id="IPR024926">
    <property type="entry name" value="NOG1"/>
</dbReference>
<dbReference type="InterPro" id="IPR031167">
    <property type="entry name" value="G_OBG"/>
</dbReference>
<dbReference type="Pfam" id="PF06858">
    <property type="entry name" value="NOG1"/>
    <property type="match status" value="1"/>
</dbReference>
<keyword evidence="6" id="KW-0539">Nucleus</keyword>
<comment type="function">
    <text evidence="1">Involved in the biogenesis of the 60S ribosomal subunit.</text>
</comment>
<dbReference type="Pfam" id="PF08155">
    <property type="entry name" value="NOGCT"/>
    <property type="match status" value="1"/>
</dbReference>
<dbReference type="PRINTS" id="PR00326">
    <property type="entry name" value="GTP1OBG"/>
</dbReference>
<dbReference type="Pfam" id="PF17835">
    <property type="entry name" value="NOG1_N"/>
    <property type="match status" value="1"/>
</dbReference>
<dbReference type="InterPro" id="IPR027417">
    <property type="entry name" value="P-loop_NTPase"/>
</dbReference>
<evidence type="ECO:0000256" key="7">
    <source>
        <dbReference type="SAM" id="MobiDB-lite"/>
    </source>
</evidence>
<feature type="compositionally biased region" description="Acidic residues" evidence="7">
    <location>
        <begin position="568"/>
        <end position="597"/>
    </location>
</feature>
<evidence type="ECO:0000313" key="9">
    <source>
        <dbReference type="EMBL" id="PWN26566.1"/>
    </source>
</evidence>
<feature type="region of interest" description="Disordered" evidence="7">
    <location>
        <begin position="364"/>
        <end position="409"/>
    </location>
</feature>
<dbReference type="PIRSF" id="PIRSF038919">
    <property type="entry name" value="NOG1"/>
    <property type="match status" value="1"/>
</dbReference>
<dbReference type="InterPro" id="IPR010674">
    <property type="entry name" value="NOG1_Rossman_fold_dom"/>
</dbReference>
<feature type="compositionally biased region" description="Basic residues" evidence="7">
    <location>
        <begin position="693"/>
        <end position="711"/>
    </location>
</feature>
<dbReference type="Gene3D" id="3.40.50.300">
    <property type="entry name" value="P-loop containing nucleotide triphosphate hydrolases"/>
    <property type="match status" value="1"/>
</dbReference>
<keyword evidence="4" id="KW-0547">Nucleotide-binding</keyword>
<comment type="subcellular location">
    <subcellularLocation>
        <location evidence="2">Nucleus</location>
        <location evidence="2">Nucleolus</location>
    </subcellularLocation>
</comment>
<evidence type="ECO:0000256" key="6">
    <source>
        <dbReference type="ARBA" id="ARBA00023242"/>
    </source>
</evidence>
<feature type="region of interest" description="Disordered" evidence="7">
    <location>
        <begin position="465"/>
        <end position="711"/>
    </location>
</feature>
<dbReference type="FunFam" id="1.20.120.1190:FF:000001">
    <property type="entry name" value="Nucleolar GTP-binding protein 1"/>
    <property type="match status" value="1"/>
</dbReference>
<evidence type="ECO:0000313" key="10">
    <source>
        <dbReference type="Proteomes" id="UP000245884"/>
    </source>
</evidence>
<keyword evidence="3" id="KW-0690">Ribosome biogenesis</keyword>
<proteinExistence type="predicted"/>
<evidence type="ECO:0000259" key="8">
    <source>
        <dbReference type="PROSITE" id="PS51710"/>
    </source>
</evidence>
<dbReference type="InterPro" id="IPR012973">
    <property type="entry name" value="NOG_C"/>
</dbReference>
<feature type="domain" description="OBG-type G" evidence="8">
    <location>
        <begin position="168"/>
        <end position="342"/>
    </location>
</feature>
<organism evidence="9 10">
    <name type="scientific">Jaminaea rosea</name>
    <dbReference type="NCBI Taxonomy" id="1569628"/>
    <lineage>
        <taxon>Eukaryota</taxon>
        <taxon>Fungi</taxon>
        <taxon>Dikarya</taxon>
        <taxon>Basidiomycota</taxon>
        <taxon>Ustilaginomycotina</taxon>
        <taxon>Exobasidiomycetes</taxon>
        <taxon>Microstromatales</taxon>
        <taxon>Microstromatales incertae sedis</taxon>
        <taxon>Jaminaea</taxon>
    </lineage>
</organism>
<dbReference type="GO" id="GO:1902626">
    <property type="term" value="P:assembly of large subunit precursor of preribosome"/>
    <property type="evidence" value="ECO:0007669"/>
    <property type="project" value="UniProtKB-ARBA"/>
</dbReference>
<accession>A0A316UMS5</accession>
<feature type="compositionally biased region" description="Basic and acidic residues" evidence="7">
    <location>
        <begin position="368"/>
        <end position="405"/>
    </location>
</feature>
<dbReference type="GO" id="GO:0005730">
    <property type="term" value="C:nucleolus"/>
    <property type="evidence" value="ECO:0007669"/>
    <property type="project" value="UniProtKB-SubCell"/>
</dbReference>
<dbReference type="Gene3D" id="1.20.120.1190">
    <property type="match status" value="1"/>
</dbReference>